<comment type="caution">
    <text evidence="6">The sequence shown here is derived from an EMBL/GenBank/DDBJ whole genome shotgun (WGS) entry which is preliminary data.</text>
</comment>
<evidence type="ECO:0000313" key="6">
    <source>
        <dbReference type="EMBL" id="TVY26263.1"/>
    </source>
</evidence>
<feature type="transmembrane region" description="Helical" evidence="5">
    <location>
        <begin position="106"/>
        <end position="128"/>
    </location>
</feature>
<gene>
    <name evidence="6" type="primary">RTM1_2</name>
    <name evidence="6" type="ORF">LHYA1_G004958</name>
</gene>
<accession>A0A8H8R0I1</accession>
<reference evidence="6 7" key="1">
    <citation type="submission" date="2018-05" db="EMBL/GenBank/DDBJ databases">
        <title>Genome sequencing and assembly of the regulated plant pathogen Lachnellula willkommii and related sister species for the development of diagnostic species identification markers.</title>
        <authorList>
            <person name="Giroux E."/>
            <person name="Bilodeau G."/>
        </authorList>
    </citation>
    <scope>NUCLEOTIDE SEQUENCE [LARGE SCALE GENOMIC DNA]</scope>
    <source>
        <strain evidence="6 7">CBS 185.66</strain>
    </source>
</reference>
<dbReference type="InterPro" id="IPR007568">
    <property type="entry name" value="RTA1"/>
</dbReference>
<sequence>MAVLEAYKGEVIGYASRAAAYNNTASIPFYILQAAFLVTAPAFYAASLYMTLSRTMRALNATHLSPIRVSRLTKIFVVGDMMSLNIQCGASSLASHPKTAQVGSDLVVVGLIIQLLLLFVFFVTTTVFQMRFGRESRGVSPVPWKKTLGMVYGVCGLIFARSVFRVVEYVQGADGFCLRHEWTLYVFDAVPMLVVAALFWVWWPGFVTGAVERDGEGVELNGRDKDGGI</sequence>
<dbReference type="EMBL" id="QGMH01000074">
    <property type="protein sequence ID" value="TVY26263.1"/>
    <property type="molecule type" value="Genomic_DNA"/>
</dbReference>
<feature type="transmembrane region" description="Helical" evidence="5">
    <location>
        <begin position="30"/>
        <end position="52"/>
    </location>
</feature>
<evidence type="ECO:0000256" key="2">
    <source>
        <dbReference type="ARBA" id="ARBA00022692"/>
    </source>
</evidence>
<evidence type="ECO:0000256" key="3">
    <source>
        <dbReference type="ARBA" id="ARBA00022989"/>
    </source>
</evidence>
<evidence type="ECO:0000256" key="4">
    <source>
        <dbReference type="ARBA" id="ARBA00023136"/>
    </source>
</evidence>
<dbReference type="OrthoDB" id="3358017at2759"/>
<keyword evidence="4 5" id="KW-0472">Membrane</keyword>
<evidence type="ECO:0000256" key="1">
    <source>
        <dbReference type="ARBA" id="ARBA00004141"/>
    </source>
</evidence>
<feature type="transmembrane region" description="Helical" evidence="5">
    <location>
        <begin position="149"/>
        <end position="170"/>
    </location>
</feature>
<name>A0A8H8R0I1_9HELO</name>
<protein>
    <submittedName>
        <fullName evidence="6">Protein RTM1</fullName>
    </submittedName>
</protein>
<proteinExistence type="predicted"/>
<keyword evidence="2 5" id="KW-0812">Transmembrane</keyword>
<dbReference type="GeneID" id="41985156"/>
<dbReference type="Pfam" id="PF04479">
    <property type="entry name" value="RTA1"/>
    <property type="match status" value="1"/>
</dbReference>
<dbReference type="RefSeq" id="XP_031005051.1">
    <property type="nucleotide sequence ID" value="XM_031149909.1"/>
</dbReference>
<evidence type="ECO:0000313" key="7">
    <source>
        <dbReference type="Proteomes" id="UP000431533"/>
    </source>
</evidence>
<dbReference type="PANTHER" id="PTHR31465">
    <property type="entry name" value="PROTEIN RTA1-RELATED"/>
    <property type="match status" value="1"/>
</dbReference>
<feature type="transmembrane region" description="Helical" evidence="5">
    <location>
        <begin position="182"/>
        <end position="203"/>
    </location>
</feature>
<dbReference type="AlphaFoldDB" id="A0A8H8R0I1"/>
<evidence type="ECO:0000256" key="5">
    <source>
        <dbReference type="SAM" id="Phobius"/>
    </source>
</evidence>
<dbReference type="PANTHER" id="PTHR31465:SF27">
    <property type="entry name" value="DOMAIN PROTEIN, PUTATIVE (AFU_ORTHOLOGUE AFUA_3G01030)-RELATED"/>
    <property type="match status" value="1"/>
</dbReference>
<organism evidence="6 7">
    <name type="scientific">Lachnellula hyalina</name>
    <dbReference type="NCBI Taxonomy" id="1316788"/>
    <lineage>
        <taxon>Eukaryota</taxon>
        <taxon>Fungi</taxon>
        <taxon>Dikarya</taxon>
        <taxon>Ascomycota</taxon>
        <taxon>Pezizomycotina</taxon>
        <taxon>Leotiomycetes</taxon>
        <taxon>Helotiales</taxon>
        <taxon>Lachnaceae</taxon>
        <taxon>Lachnellula</taxon>
    </lineage>
</organism>
<dbReference type="GO" id="GO:0016020">
    <property type="term" value="C:membrane"/>
    <property type="evidence" value="ECO:0007669"/>
    <property type="project" value="UniProtKB-SubCell"/>
</dbReference>
<dbReference type="Proteomes" id="UP000431533">
    <property type="component" value="Unassembled WGS sequence"/>
</dbReference>
<comment type="subcellular location">
    <subcellularLocation>
        <location evidence="1">Membrane</location>
        <topology evidence="1">Multi-pass membrane protein</topology>
    </subcellularLocation>
</comment>
<keyword evidence="7" id="KW-1185">Reference proteome</keyword>
<keyword evidence="3 5" id="KW-1133">Transmembrane helix</keyword>